<accession>A0ACC2XX80</accession>
<protein>
    <submittedName>
        <fullName evidence="1">Uncharacterized protein</fullName>
    </submittedName>
</protein>
<gene>
    <name evidence="1" type="ORF">QFC24_000217</name>
</gene>
<comment type="caution">
    <text evidence="1">The sequence shown here is derived from an EMBL/GenBank/DDBJ whole genome shotgun (WGS) entry which is preliminary data.</text>
</comment>
<dbReference type="EMBL" id="JASBWV010000001">
    <property type="protein sequence ID" value="KAJ9127932.1"/>
    <property type="molecule type" value="Genomic_DNA"/>
</dbReference>
<dbReference type="Proteomes" id="UP001234202">
    <property type="component" value="Unassembled WGS sequence"/>
</dbReference>
<proteinExistence type="predicted"/>
<keyword evidence="2" id="KW-1185">Reference proteome</keyword>
<evidence type="ECO:0000313" key="1">
    <source>
        <dbReference type="EMBL" id="KAJ9127932.1"/>
    </source>
</evidence>
<name>A0ACC2XX80_9TREE</name>
<reference evidence="1" key="1">
    <citation type="submission" date="2023-04" db="EMBL/GenBank/DDBJ databases">
        <title>Draft Genome sequencing of Naganishia species isolated from polar environments using Oxford Nanopore Technology.</title>
        <authorList>
            <person name="Leo P."/>
            <person name="Venkateswaran K."/>
        </authorList>
    </citation>
    <scope>NUCLEOTIDE SEQUENCE</scope>
    <source>
        <strain evidence="1">DBVPG 5303</strain>
    </source>
</reference>
<organism evidence="1 2">
    <name type="scientific">Naganishia onofrii</name>
    <dbReference type="NCBI Taxonomy" id="1851511"/>
    <lineage>
        <taxon>Eukaryota</taxon>
        <taxon>Fungi</taxon>
        <taxon>Dikarya</taxon>
        <taxon>Basidiomycota</taxon>
        <taxon>Agaricomycotina</taxon>
        <taxon>Tremellomycetes</taxon>
        <taxon>Filobasidiales</taxon>
        <taxon>Filobasidiaceae</taxon>
        <taxon>Naganishia</taxon>
    </lineage>
</organism>
<evidence type="ECO:0000313" key="2">
    <source>
        <dbReference type="Proteomes" id="UP001234202"/>
    </source>
</evidence>
<sequence>MFASSSTRPSPSDTLATRLREMNDKIRARMRQIEEKAVDNVADGLQATRITDVDKGPSPNAFSQVRKNSLDQETPGVQYYGKRRAEELLHERHGKIEAAGKSKVLHVSAEESLSLQKSPMKHRSNGNGYFGSSSEAQEPGRQGEAVDDPMSGNRRGSNITMSYGDKKPFDNLSEIARAAKLTSFSSYVPWDSDDDSDSDDELENAILYGDLDAIAKARERAEILEEADTVSESGSIADGMDMSGIIAVDIEKTAAKEPNS</sequence>